<dbReference type="OrthoDB" id="9027281at2"/>
<gene>
    <name evidence="8" type="primary">chrA</name>
    <name evidence="8" type="ORF">BW727_101187</name>
</gene>
<comment type="subcellular location">
    <subcellularLocation>
        <location evidence="1">Cell membrane</location>
        <topology evidence="1">Multi-pass membrane protein</topology>
    </subcellularLocation>
</comment>
<accession>A0A1S6IPR7</accession>
<evidence type="ECO:0000256" key="3">
    <source>
        <dbReference type="ARBA" id="ARBA00022475"/>
    </source>
</evidence>
<comment type="similarity">
    <text evidence="2">Belongs to the chromate ion transporter (CHR) (TC 2.A.51) family.</text>
</comment>
<evidence type="ECO:0000256" key="1">
    <source>
        <dbReference type="ARBA" id="ARBA00004651"/>
    </source>
</evidence>
<feature type="transmembrane region" description="Helical" evidence="7">
    <location>
        <begin position="169"/>
        <end position="188"/>
    </location>
</feature>
<dbReference type="GO" id="GO:0015109">
    <property type="term" value="F:chromate transmembrane transporter activity"/>
    <property type="evidence" value="ECO:0007669"/>
    <property type="project" value="InterPro"/>
</dbReference>
<evidence type="ECO:0000256" key="6">
    <source>
        <dbReference type="ARBA" id="ARBA00023136"/>
    </source>
</evidence>
<dbReference type="GO" id="GO:0005886">
    <property type="term" value="C:plasma membrane"/>
    <property type="evidence" value="ECO:0007669"/>
    <property type="project" value="UniProtKB-SubCell"/>
</dbReference>
<feature type="transmembrane region" description="Helical" evidence="7">
    <location>
        <begin position="141"/>
        <end position="162"/>
    </location>
</feature>
<dbReference type="AlphaFoldDB" id="A0A1S6IPR7"/>
<dbReference type="PANTHER" id="PTHR43663">
    <property type="entry name" value="CHROMATE TRANSPORT PROTEIN-RELATED"/>
    <property type="match status" value="1"/>
</dbReference>
<evidence type="ECO:0000256" key="5">
    <source>
        <dbReference type="ARBA" id="ARBA00022989"/>
    </source>
</evidence>
<proteinExistence type="inferred from homology"/>
<feature type="transmembrane region" description="Helical" evidence="7">
    <location>
        <begin position="116"/>
        <end position="135"/>
    </location>
</feature>
<evidence type="ECO:0000256" key="7">
    <source>
        <dbReference type="SAM" id="Phobius"/>
    </source>
</evidence>
<keyword evidence="6 7" id="KW-0472">Membrane</keyword>
<dbReference type="Proteomes" id="UP000188993">
    <property type="component" value="Chromosome"/>
</dbReference>
<dbReference type="EMBL" id="CP019728">
    <property type="protein sequence ID" value="AQS53554.1"/>
    <property type="molecule type" value="Genomic_DNA"/>
</dbReference>
<organism evidence="8 9">
    <name type="scientific">Jeotgalibaca dankookensis</name>
    <dbReference type="NCBI Taxonomy" id="708126"/>
    <lineage>
        <taxon>Bacteria</taxon>
        <taxon>Bacillati</taxon>
        <taxon>Bacillota</taxon>
        <taxon>Bacilli</taxon>
        <taxon>Lactobacillales</taxon>
        <taxon>Carnobacteriaceae</taxon>
        <taxon>Jeotgalibaca</taxon>
    </lineage>
</organism>
<evidence type="ECO:0000313" key="8">
    <source>
        <dbReference type="EMBL" id="AQS53554.1"/>
    </source>
</evidence>
<dbReference type="RefSeq" id="WP_062472325.1">
    <property type="nucleotide sequence ID" value="NZ_BBYN01000045.1"/>
</dbReference>
<keyword evidence="9" id="KW-1185">Reference proteome</keyword>
<dbReference type="InterPro" id="IPR052518">
    <property type="entry name" value="CHR_Transporter"/>
</dbReference>
<dbReference type="KEGG" id="jda:BW727_101187"/>
<feature type="transmembrane region" description="Helical" evidence="7">
    <location>
        <begin position="7"/>
        <end position="28"/>
    </location>
</feature>
<keyword evidence="5 7" id="KW-1133">Transmembrane helix</keyword>
<keyword evidence="3" id="KW-1003">Cell membrane</keyword>
<keyword evidence="4 7" id="KW-0812">Transmembrane</keyword>
<protein>
    <submittedName>
        <fullName evidence="8">Chromate transport protein</fullName>
    </submittedName>
</protein>
<evidence type="ECO:0000256" key="4">
    <source>
        <dbReference type="ARBA" id="ARBA00022692"/>
    </source>
</evidence>
<sequence length="189" mass="19876">MILIELFWAFFKIGLFTIGGGYASLPLIENEIVDVQAWITLQEYTDVVTISQITPGPIAINSATFVGTKVAGFAGAVSATIGVVTPSIIIALLLARMYYKYRNVDTLQGVLAGLRPAVVALIGAAGASLFVAALFQTDGVQVAGVTVNLVAIVLVIIAFTALRKYKVDSILVIFLSGLVAVVLSFIGIL</sequence>
<dbReference type="InterPro" id="IPR003370">
    <property type="entry name" value="Chromate_transpt"/>
</dbReference>
<dbReference type="PANTHER" id="PTHR43663:SF1">
    <property type="entry name" value="CHROMATE TRANSPORTER"/>
    <property type="match status" value="1"/>
</dbReference>
<name>A0A1S6IPR7_9LACT</name>
<dbReference type="Pfam" id="PF02417">
    <property type="entry name" value="Chromate_transp"/>
    <property type="match status" value="1"/>
</dbReference>
<dbReference type="STRING" id="708126.BW727_101187"/>
<evidence type="ECO:0000256" key="2">
    <source>
        <dbReference type="ARBA" id="ARBA00005262"/>
    </source>
</evidence>
<reference evidence="8 9" key="1">
    <citation type="journal article" date="2014" name="Int. J. Syst. Evol. Microbiol.">
        <title>Jeotgalibaca dankookensis gen. nov., sp. nov., a member of the family Carnobacteriaceae, isolated from seujeot (Korean traditional food).</title>
        <authorList>
            <person name="Lee D.G."/>
            <person name="Trujillo M.E."/>
            <person name="Kang H."/>
            <person name="Ahn T.Y."/>
        </authorList>
    </citation>
    <scope>NUCLEOTIDE SEQUENCE [LARGE SCALE GENOMIC DNA]</scope>
    <source>
        <strain evidence="8 9">EX-07</strain>
    </source>
</reference>
<evidence type="ECO:0000313" key="9">
    <source>
        <dbReference type="Proteomes" id="UP000188993"/>
    </source>
</evidence>
<feature type="transmembrane region" description="Helical" evidence="7">
    <location>
        <begin position="70"/>
        <end position="95"/>
    </location>
</feature>